<organism evidence="1 2">
    <name type="scientific">Klebsormidium nitens</name>
    <name type="common">Green alga</name>
    <name type="synonym">Ulothrix nitens</name>
    <dbReference type="NCBI Taxonomy" id="105231"/>
    <lineage>
        <taxon>Eukaryota</taxon>
        <taxon>Viridiplantae</taxon>
        <taxon>Streptophyta</taxon>
        <taxon>Klebsormidiophyceae</taxon>
        <taxon>Klebsormidiales</taxon>
        <taxon>Klebsormidiaceae</taxon>
        <taxon>Klebsormidium</taxon>
    </lineage>
</organism>
<keyword evidence="2" id="KW-1185">Reference proteome</keyword>
<gene>
    <name evidence="1" type="ORF">KFL_014620010</name>
</gene>
<reference evidence="1 2" key="1">
    <citation type="journal article" date="2014" name="Nat. Commun.">
        <title>Klebsormidium flaccidum genome reveals primary factors for plant terrestrial adaptation.</title>
        <authorList>
            <person name="Hori K."/>
            <person name="Maruyama F."/>
            <person name="Fujisawa T."/>
            <person name="Togashi T."/>
            <person name="Yamamoto N."/>
            <person name="Seo M."/>
            <person name="Sato S."/>
            <person name="Yamada T."/>
            <person name="Mori H."/>
            <person name="Tajima N."/>
            <person name="Moriyama T."/>
            <person name="Ikeuchi M."/>
            <person name="Watanabe M."/>
            <person name="Wada H."/>
            <person name="Kobayashi K."/>
            <person name="Saito M."/>
            <person name="Masuda T."/>
            <person name="Sasaki-Sekimoto Y."/>
            <person name="Mashiguchi K."/>
            <person name="Awai K."/>
            <person name="Shimojima M."/>
            <person name="Masuda S."/>
            <person name="Iwai M."/>
            <person name="Nobusawa T."/>
            <person name="Narise T."/>
            <person name="Kondo S."/>
            <person name="Saito H."/>
            <person name="Sato R."/>
            <person name="Murakawa M."/>
            <person name="Ihara Y."/>
            <person name="Oshima-Yamada Y."/>
            <person name="Ohtaka K."/>
            <person name="Satoh M."/>
            <person name="Sonobe K."/>
            <person name="Ishii M."/>
            <person name="Ohtani R."/>
            <person name="Kanamori-Sato M."/>
            <person name="Honoki R."/>
            <person name="Miyazaki D."/>
            <person name="Mochizuki H."/>
            <person name="Umetsu J."/>
            <person name="Higashi K."/>
            <person name="Shibata D."/>
            <person name="Kamiya Y."/>
            <person name="Sato N."/>
            <person name="Nakamura Y."/>
            <person name="Tabata S."/>
            <person name="Ida S."/>
            <person name="Kurokawa K."/>
            <person name="Ohta H."/>
        </authorList>
    </citation>
    <scope>NUCLEOTIDE SEQUENCE [LARGE SCALE GENOMIC DNA]</scope>
    <source>
        <strain evidence="1 2">NIES-2285</strain>
    </source>
</reference>
<name>A0A1Y1IVD3_KLENI</name>
<feature type="non-terminal residue" evidence="1">
    <location>
        <position position="107"/>
    </location>
</feature>
<accession>A0A1Y1IVD3</accession>
<evidence type="ECO:0000313" key="1">
    <source>
        <dbReference type="EMBL" id="GAQ93351.1"/>
    </source>
</evidence>
<sequence length="107" mass="12029">MDLDFRTTEDLSPPQQLLALEMAEALWEAMEAARKERIMTCLAVESMIAAEVSEIASNPEAAGLRAEEVPSNEREKAAMQNLVLQRILEKRRAKGGYVGWQSYKSMK</sequence>
<dbReference type="AlphaFoldDB" id="A0A1Y1IVD3"/>
<protein>
    <submittedName>
        <fullName evidence="1">Uncharacterized protein</fullName>
    </submittedName>
</protein>
<proteinExistence type="predicted"/>
<evidence type="ECO:0000313" key="2">
    <source>
        <dbReference type="Proteomes" id="UP000054558"/>
    </source>
</evidence>
<dbReference type="EMBL" id="DF238411">
    <property type="protein sequence ID" value="GAQ93351.1"/>
    <property type="molecule type" value="Genomic_DNA"/>
</dbReference>
<dbReference type="Proteomes" id="UP000054558">
    <property type="component" value="Unassembled WGS sequence"/>
</dbReference>